<dbReference type="NCBIfam" id="TIGR03647">
    <property type="entry name" value="Na_symport_sm"/>
    <property type="match status" value="1"/>
</dbReference>
<accession>A0A2W1J8P5</accession>
<keyword evidence="1" id="KW-1133">Transmembrane helix</keyword>
<dbReference type="OrthoDB" id="9797746at2"/>
<feature type="transmembrane region" description="Helical" evidence="1">
    <location>
        <begin position="52"/>
        <end position="71"/>
    </location>
</feature>
<dbReference type="AlphaFoldDB" id="A0A2W1J8P5"/>
<evidence type="ECO:0000259" key="2">
    <source>
        <dbReference type="Pfam" id="PF13937"/>
    </source>
</evidence>
<protein>
    <recommendedName>
        <fullName evidence="2">Sodium symporter small subunit domain-containing protein</fullName>
    </recommendedName>
</protein>
<feature type="transmembrane region" description="Helical" evidence="1">
    <location>
        <begin position="21"/>
        <end position="40"/>
    </location>
</feature>
<gene>
    <name evidence="3" type="ORF">C1752_11508</name>
</gene>
<sequence>MSDSSERQRYWRANIALIRNLLLVWAGVSIGLSILLVQPLNQIYLGRLPLGFWMAQQGSIFVFVILIFIYATQMDKLDRRFNSKGQNHDR</sequence>
<proteinExistence type="predicted"/>
<dbReference type="InterPro" id="IPR019886">
    <property type="entry name" value="Na_symporter_ssu"/>
</dbReference>
<evidence type="ECO:0000256" key="1">
    <source>
        <dbReference type="SAM" id="Phobius"/>
    </source>
</evidence>
<name>A0A2W1J8P5_9CYAN</name>
<keyword evidence="1" id="KW-0812">Transmembrane</keyword>
<keyword evidence="1" id="KW-0472">Membrane</keyword>
<dbReference type="RefSeq" id="WP_110988958.1">
    <property type="nucleotide sequence ID" value="NZ_CAWNWM010000035.1"/>
</dbReference>
<evidence type="ECO:0000313" key="4">
    <source>
        <dbReference type="Proteomes" id="UP000248857"/>
    </source>
</evidence>
<reference evidence="3 4" key="1">
    <citation type="journal article" date="2018" name="Sci. Rep.">
        <title>A novel species of the marine cyanobacterium Acaryochloris with a unique pigment content and lifestyle.</title>
        <authorList>
            <person name="Partensky F."/>
            <person name="Six C."/>
            <person name="Ratin M."/>
            <person name="Garczarek L."/>
            <person name="Vaulot D."/>
            <person name="Probert I."/>
            <person name="Calteau A."/>
            <person name="Gourvil P."/>
            <person name="Marie D."/>
            <person name="Grebert T."/>
            <person name="Bouchier C."/>
            <person name="Le Panse S."/>
            <person name="Gachenot M."/>
            <person name="Rodriguez F."/>
            <person name="Garrido J.L."/>
        </authorList>
    </citation>
    <scope>NUCLEOTIDE SEQUENCE [LARGE SCALE GENOMIC DNA]</scope>
    <source>
        <strain evidence="3 4">RCC1774</strain>
    </source>
</reference>
<dbReference type="Pfam" id="PF13937">
    <property type="entry name" value="DUF4212"/>
    <property type="match status" value="1"/>
</dbReference>
<feature type="domain" description="Sodium symporter small subunit" evidence="2">
    <location>
        <begin position="7"/>
        <end position="82"/>
    </location>
</feature>
<dbReference type="Proteomes" id="UP000248857">
    <property type="component" value="Unassembled WGS sequence"/>
</dbReference>
<organism evidence="3 4">
    <name type="scientific">Acaryochloris thomasi RCC1774</name>
    <dbReference type="NCBI Taxonomy" id="1764569"/>
    <lineage>
        <taxon>Bacteria</taxon>
        <taxon>Bacillati</taxon>
        <taxon>Cyanobacteriota</taxon>
        <taxon>Cyanophyceae</taxon>
        <taxon>Acaryochloridales</taxon>
        <taxon>Acaryochloridaceae</taxon>
        <taxon>Acaryochloris</taxon>
        <taxon>Acaryochloris thomasi</taxon>
    </lineage>
</organism>
<keyword evidence="4" id="KW-1185">Reference proteome</keyword>
<dbReference type="EMBL" id="PQWO01000035">
    <property type="protein sequence ID" value="PZD70506.1"/>
    <property type="molecule type" value="Genomic_DNA"/>
</dbReference>
<comment type="caution">
    <text evidence="3">The sequence shown here is derived from an EMBL/GenBank/DDBJ whole genome shotgun (WGS) entry which is preliminary data.</text>
</comment>
<evidence type="ECO:0000313" key="3">
    <source>
        <dbReference type="EMBL" id="PZD70506.1"/>
    </source>
</evidence>